<dbReference type="Gene3D" id="1.10.12.10">
    <property type="entry name" value="Lyase 2-enoyl-coa Hydratase, Chain A, domain 2"/>
    <property type="match status" value="1"/>
</dbReference>
<proteinExistence type="inferred from homology"/>
<name>A0A1L3FMM3_BRAJP</name>
<gene>
    <name evidence="3" type="ORF">BKD09_39825</name>
</gene>
<dbReference type="PANTHER" id="PTHR43802:SF1">
    <property type="entry name" value="IP11341P-RELATED"/>
    <property type="match status" value="1"/>
</dbReference>
<dbReference type="PANTHER" id="PTHR43802">
    <property type="entry name" value="ENOYL-COA HYDRATASE"/>
    <property type="match status" value="1"/>
</dbReference>
<evidence type="ECO:0008006" key="5">
    <source>
        <dbReference type="Google" id="ProtNLM"/>
    </source>
</evidence>
<organism evidence="3 4">
    <name type="scientific">Bradyrhizobium japonicum</name>
    <dbReference type="NCBI Taxonomy" id="375"/>
    <lineage>
        <taxon>Bacteria</taxon>
        <taxon>Pseudomonadati</taxon>
        <taxon>Pseudomonadota</taxon>
        <taxon>Alphaproteobacteria</taxon>
        <taxon>Hyphomicrobiales</taxon>
        <taxon>Nitrobacteraceae</taxon>
        <taxon>Bradyrhizobium</taxon>
    </lineage>
</organism>
<dbReference type="SUPFAM" id="SSF52096">
    <property type="entry name" value="ClpP/crotonase"/>
    <property type="match status" value="1"/>
</dbReference>
<comment type="similarity">
    <text evidence="1">Belongs to the enoyl-CoA hydratase/isomerase family.</text>
</comment>
<dbReference type="InterPro" id="IPR014748">
    <property type="entry name" value="Enoyl-CoA_hydra_C"/>
</dbReference>
<sequence length="280" mass="30651">MTSQTDEAAQSRLMADIPYDQQTKITIERRGQIVLIGINRPYIDNRLDPDATESLARAYYEYDRDPSLRAAVLFGYGDRFSRGVDVDAYKAFAQSGKKMMDGPGFIDPLGRTGPALTKPLVVAVHGDTWNMAHELFLVADIRVASEDTEFGQDENTHGRFPGGGATVRFPREAGWGNAMRFILTGDHWGAKEALRMGTVQEVAPNRDAALAKAVEIANKIAACGPLGIKTSLASSHMALEDSQTALAKLGDQYSALLTTRDFQEGRDAEAQKRPPVYEGR</sequence>
<feature type="region of interest" description="Disordered" evidence="2">
    <location>
        <begin position="260"/>
        <end position="280"/>
    </location>
</feature>
<evidence type="ECO:0000313" key="4">
    <source>
        <dbReference type="Proteomes" id="UP000181962"/>
    </source>
</evidence>
<dbReference type="InterPro" id="IPR001753">
    <property type="entry name" value="Enoyl-CoA_hydra/iso"/>
</dbReference>
<feature type="compositionally biased region" description="Basic and acidic residues" evidence="2">
    <location>
        <begin position="261"/>
        <end position="272"/>
    </location>
</feature>
<dbReference type="Pfam" id="PF00378">
    <property type="entry name" value="ECH_1"/>
    <property type="match status" value="1"/>
</dbReference>
<dbReference type="AlphaFoldDB" id="A0A1L3FMM3"/>
<dbReference type="GO" id="GO:0003824">
    <property type="term" value="F:catalytic activity"/>
    <property type="evidence" value="ECO:0007669"/>
    <property type="project" value="UniProtKB-ARBA"/>
</dbReference>
<accession>A0A1L3FMM3</accession>
<evidence type="ECO:0000256" key="2">
    <source>
        <dbReference type="SAM" id="MobiDB-lite"/>
    </source>
</evidence>
<protein>
    <recommendedName>
        <fullName evidence="5">Enoyl-CoA hydratase</fullName>
    </recommendedName>
</protein>
<dbReference type="InterPro" id="IPR029045">
    <property type="entry name" value="ClpP/crotonase-like_dom_sf"/>
</dbReference>
<dbReference type="Proteomes" id="UP000181962">
    <property type="component" value="Chromosome"/>
</dbReference>
<dbReference type="CDD" id="cd06558">
    <property type="entry name" value="crotonase-like"/>
    <property type="match status" value="1"/>
</dbReference>
<reference evidence="3 4" key="1">
    <citation type="submission" date="2016-11" db="EMBL/GenBank/DDBJ databases">
        <title>Complete Genome Sequence of Bradyrhizobium sp. strain J5, an isolated from soybean nodule in Hokkaido.</title>
        <authorList>
            <person name="Kanehara K."/>
        </authorList>
    </citation>
    <scope>NUCLEOTIDE SEQUENCE [LARGE SCALE GENOMIC DNA]</scope>
    <source>
        <strain evidence="3 4">J5</strain>
    </source>
</reference>
<dbReference type="RefSeq" id="WP_223153686.1">
    <property type="nucleotide sequence ID" value="NZ_CP017637.1"/>
</dbReference>
<dbReference type="Gene3D" id="3.90.226.10">
    <property type="entry name" value="2-enoyl-CoA Hydratase, Chain A, domain 1"/>
    <property type="match status" value="1"/>
</dbReference>
<evidence type="ECO:0000313" key="3">
    <source>
        <dbReference type="EMBL" id="APG14521.1"/>
    </source>
</evidence>
<evidence type="ECO:0000256" key="1">
    <source>
        <dbReference type="ARBA" id="ARBA00005254"/>
    </source>
</evidence>
<dbReference type="EMBL" id="CP017637">
    <property type="protein sequence ID" value="APG14521.1"/>
    <property type="molecule type" value="Genomic_DNA"/>
</dbReference>